<feature type="region of interest" description="Disordered" evidence="1">
    <location>
        <begin position="331"/>
        <end position="356"/>
    </location>
</feature>
<feature type="compositionally biased region" description="Acidic residues" evidence="1">
    <location>
        <begin position="343"/>
        <end position="356"/>
    </location>
</feature>
<dbReference type="AlphaFoldDB" id="A0A841BIS5"/>
<evidence type="ECO:0000313" key="3">
    <source>
        <dbReference type="EMBL" id="MBB5867069.1"/>
    </source>
</evidence>
<sequence>MPAALTTADARLLVSAGPRRGLRRLAGWTIFATGLLVVALNANLAPVLTCTEARPCGHDVLGAVAVGLVLTSLLLGWLLPWAAAAAAALGAAGQSWWDSRHPAEASPVGTRLLIAYAVVALACAWLATRRPRSEAVELWAGRTGSVTLPTLAEGPRTRPGLVRRVLGLLLIAAGAGLGWYATAHQQEMDAQQRTAQVVTTVVDGHVDEFTLRVRRTGGEPFTIPVLDVASYPVGSELRLAVNGQGLRQPLTEPYDGTGWHALAAGLVFVGGALWWRGRRRREELRAPLTGLHPASGVFVNWRGDLFAGDARTGDAPIASLDVLDYLPAASAATETRPTAPTPLDEDEDDDFDDDQEVGDLDTVEARVLYGAPVIGQLCVVADEQRHLVTVVRVVPVRSAASFTALADGAPPVPDAAAAPARSAPARSAPVPADRLALIPDAEVAAPPELVHRHHKPRLLGLLLTVSMPLALAEVIRLLPRTGAWIAAVAATVVCCFVGYRIWLRAAVAWNAGGVAITGIIGGFTAPWPEVTDITVEGDIVHVISDRHGAASVTAQAKRGGRTAESLRAGLDHARSRFTPTVAPPARPSASPPWALLLLAPVPVAILVAFNAFGHS</sequence>
<accession>A0A841BIS5</accession>
<feature type="transmembrane region" description="Helical" evidence="2">
    <location>
        <begin position="481"/>
        <end position="499"/>
    </location>
</feature>
<feature type="transmembrane region" description="Helical" evidence="2">
    <location>
        <begin position="593"/>
        <end position="612"/>
    </location>
</feature>
<name>A0A841BIS5_9ACTN</name>
<keyword evidence="2" id="KW-1133">Transmembrane helix</keyword>
<evidence type="ECO:0000256" key="2">
    <source>
        <dbReference type="SAM" id="Phobius"/>
    </source>
</evidence>
<keyword evidence="2" id="KW-0472">Membrane</keyword>
<dbReference type="Proteomes" id="UP000587527">
    <property type="component" value="Unassembled WGS sequence"/>
</dbReference>
<dbReference type="EMBL" id="JACHMN010000001">
    <property type="protein sequence ID" value="MBB5867069.1"/>
    <property type="molecule type" value="Genomic_DNA"/>
</dbReference>
<feature type="transmembrane region" description="Helical" evidence="2">
    <location>
        <begin position="257"/>
        <end position="275"/>
    </location>
</feature>
<feature type="transmembrane region" description="Helical" evidence="2">
    <location>
        <begin position="60"/>
        <end position="88"/>
    </location>
</feature>
<proteinExistence type="predicted"/>
<feature type="transmembrane region" description="Helical" evidence="2">
    <location>
        <begin position="506"/>
        <end position="527"/>
    </location>
</feature>
<feature type="transmembrane region" description="Helical" evidence="2">
    <location>
        <begin position="108"/>
        <end position="127"/>
    </location>
</feature>
<keyword evidence="2" id="KW-0812">Transmembrane</keyword>
<keyword evidence="4" id="KW-1185">Reference proteome</keyword>
<feature type="transmembrane region" description="Helical" evidence="2">
    <location>
        <begin position="165"/>
        <end position="182"/>
    </location>
</feature>
<feature type="transmembrane region" description="Helical" evidence="2">
    <location>
        <begin position="458"/>
        <end position="475"/>
    </location>
</feature>
<organism evidence="3 4">
    <name type="scientific">Allocatelliglobosispora scoriae</name>
    <dbReference type="NCBI Taxonomy" id="643052"/>
    <lineage>
        <taxon>Bacteria</taxon>
        <taxon>Bacillati</taxon>
        <taxon>Actinomycetota</taxon>
        <taxon>Actinomycetes</taxon>
        <taxon>Micromonosporales</taxon>
        <taxon>Micromonosporaceae</taxon>
        <taxon>Allocatelliglobosispora</taxon>
    </lineage>
</organism>
<evidence type="ECO:0000313" key="4">
    <source>
        <dbReference type="Proteomes" id="UP000587527"/>
    </source>
</evidence>
<dbReference type="RefSeq" id="WP_184831367.1">
    <property type="nucleotide sequence ID" value="NZ_JACHMN010000001.1"/>
</dbReference>
<feature type="transmembrane region" description="Helical" evidence="2">
    <location>
        <begin position="25"/>
        <end position="48"/>
    </location>
</feature>
<reference evidence="3 4" key="1">
    <citation type="submission" date="2020-08" db="EMBL/GenBank/DDBJ databases">
        <title>Sequencing the genomes of 1000 actinobacteria strains.</title>
        <authorList>
            <person name="Klenk H.-P."/>
        </authorList>
    </citation>
    <scope>NUCLEOTIDE SEQUENCE [LARGE SCALE GENOMIC DNA]</scope>
    <source>
        <strain evidence="3 4">DSM 45362</strain>
    </source>
</reference>
<protein>
    <submittedName>
        <fullName evidence="3">Uncharacterized protein</fullName>
    </submittedName>
</protein>
<comment type="caution">
    <text evidence="3">The sequence shown here is derived from an EMBL/GenBank/DDBJ whole genome shotgun (WGS) entry which is preliminary data.</text>
</comment>
<gene>
    <name evidence="3" type="ORF">F4553_000448</name>
</gene>
<evidence type="ECO:0000256" key="1">
    <source>
        <dbReference type="SAM" id="MobiDB-lite"/>
    </source>
</evidence>
<feature type="compositionally biased region" description="Low complexity" evidence="1">
    <location>
        <begin position="331"/>
        <end position="342"/>
    </location>
</feature>